<name>A0A378XX07_PAEPO</name>
<sequence>MNEKNYPQLGDTLDTYRLHFGANHGNNNLARYYHEGLNIVCAVNENQQVYNISAETDSIEQAKEQSERFLPVDATLIEQFNFVGETIYQYHSDTLRELDLEKSYESGYALIYVNGYEGDCYVSFTVASGKEV</sequence>
<accession>A0A378XX07</accession>
<organism evidence="1 2">
    <name type="scientific">Paenibacillus polymyxa</name>
    <name type="common">Bacillus polymyxa</name>
    <dbReference type="NCBI Taxonomy" id="1406"/>
    <lineage>
        <taxon>Bacteria</taxon>
        <taxon>Bacillati</taxon>
        <taxon>Bacillota</taxon>
        <taxon>Bacilli</taxon>
        <taxon>Bacillales</taxon>
        <taxon>Paenibacillaceae</taxon>
        <taxon>Paenibacillus</taxon>
    </lineage>
</organism>
<proteinExistence type="predicted"/>
<evidence type="ECO:0000313" key="1">
    <source>
        <dbReference type="EMBL" id="SUA68432.1"/>
    </source>
</evidence>
<dbReference type="GeneID" id="93350462"/>
<evidence type="ECO:0000313" key="2">
    <source>
        <dbReference type="Proteomes" id="UP000254400"/>
    </source>
</evidence>
<dbReference type="AlphaFoldDB" id="A0A378XX07"/>
<dbReference type="RefSeq" id="WP_019686763.1">
    <property type="nucleotide sequence ID" value="NZ_CP036496.1"/>
</dbReference>
<protein>
    <submittedName>
        <fullName evidence="1">Uncharacterized protein</fullName>
    </submittedName>
</protein>
<gene>
    <name evidence="1" type="ORF">NCTC10343_01679</name>
</gene>
<reference evidence="1 2" key="1">
    <citation type="submission" date="2018-06" db="EMBL/GenBank/DDBJ databases">
        <authorList>
            <consortium name="Pathogen Informatics"/>
            <person name="Doyle S."/>
        </authorList>
    </citation>
    <scope>NUCLEOTIDE SEQUENCE [LARGE SCALE GENOMIC DNA]</scope>
    <source>
        <strain evidence="1 2">NCTC10343</strain>
    </source>
</reference>
<dbReference type="Proteomes" id="UP000254400">
    <property type="component" value="Unassembled WGS sequence"/>
</dbReference>
<dbReference type="EMBL" id="UGSC01000001">
    <property type="protein sequence ID" value="SUA68432.1"/>
    <property type="molecule type" value="Genomic_DNA"/>
</dbReference>